<dbReference type="EMBL" id="JAACNO010002038">
    <property type="protein sequence ID" value="KAF4135900.1"/>
    <property type="molecule type" value="Genomic_DNA"/>
</dbReference>
<proteinExistence type="predicted"/>
<name>A0A8S9U5Q9_PHYIN</name>
<dbReference type="AlphaFoldDB" id="A0A8S9U5Q9"/>
<evidence type="ECO:0000313" key="2">
    <source>
        <dbReference type="Proteomes" id="UP000704712"/>
    </source>
</evidence>
<gene>
    <name evidence="1" type="ORF">GN958_ATG14886</name>
</gene>
<reference evidence="1" key="1">
    <citation type="submission" date="2020-03" db="EMBL/GenBank/DDBJ databases">
        <title>Hybrid Assembly of Korean Phytophthora infestans isolates.</title>
        <authorList>
            <person name="Prokchorchik M."/>
            <person name="Lee Y."/>
            <person name="Seo J."/>
            <person name="Cho J.-H."/>
            <person name="Park Y.-E."/>
            <person name="Jang D.-C."/>
            <person name="Im J.-S."/>
            <person name="Choi J.-G."/>
            <person name="Park H.-J."/>
            <person name="Lee G.-B."/>
            <person name="Lee Y.-G."/>
            <person name="Hong S.-Y."/>
            <person name="Cho K."/>
            <person name="Sohn K.H."/>
        </authorList>
    </citation>
    <scope>NUCLEOTIDE SEQUENCE</scope>
    <source>
        <strain evidence="1">KR_2_A2</strain>
    </source>
</reference>
<organism evidence="1 2">
    <name type="scientific">Phytophthora infestans</name>
    <name type="common">Potato late blight agent</name>
    <name type="synonym">Botrytis infestans</name>
    <dbReference type="NCBI Taxonomy" id="4787"/>
    <lineage>
        <taxon>Eukaryota</taxon>
        <taxon>Sar</taxon>
        <taxon>Stramenopiles</taxon>
        <taxon>Oomycota</taxon>
        <taxon>Peronosporomycetes</taxon>
        <taxon>Peronosporales</taxon>
        <taxon>Peronosporaceae</taxon>
        <taxon>Phytophthora</taxon>
    </lineage>
</organism>
<comment type="caution">
    <text evidence="1">The sequence shown here is derived from an EMBL/GenBank/DDBJ whole genome shotgun (WGS) entry which is preliminary data.</text>
</comment>
<sequence>MTPLLCRMASAIGSFHFRHAVTRSLVALRLVAVAFNPLTAHVTHPKWWGWQFPTWILEVSTKIVGFGKLVMTRIADVLQAIRH</sequence>
<protein>
    <submittedName>
        <fullName evidence="1">Uncharacterized protein</fullName>
    </submittedName>
</protein>
<dbReference type="Proteomes" id="UP000704712">
    <property type="component" value="Unassembled WGS sequence"/>
</dbReference>
<evidence type="ECO:0000313" key="1">
    <source>
        <dbReference type="EMBL" id="KAF4135900.1"/>
    </source>
</evidence>
<accession>A0A8S9U5Q9</accession>